<organismHost>
    <name type="scientific">Paramecium bursaria</name>
    <dbReference type="NCBI Taxonomy" id="74790"/>
</organismHost>
<accession>A7IUQ3</accession>
<keyword evidence="1" id="KW-0472">Membrane</keyword>
<organism evidence="2 3">
    <name type="scientific">Paramecium bursaria Chlorella virus MT325</name>
    <name type="common">PBCV-MT325</name>
    <dbReference type="NCBI Taxonomy" id="346932"/>
    <lineage>
        <taxon>Viruses</taxon>
        <taxon>Varidnaviria</taxon>
        <taxon>Bamfordvirae</taxon>
        <taxon>Nucleocytoviricota</taxon>
        <taxon>Megaviricetes</taxon>
        <taxon>Algavirales</taxon>
        <taxon>Phycodnaviridae</taxon>
        <taxon>Chlorovirus</taxon>
        <taxon>Chlorovirus conductrix</taxon>
        <taxon>Paramecium bursaria Chlorella virus A1</taxon>
    </lineage>
</organism>
<gene>
    <name evidence="2" type="primary">m523L</name>
    <name evidence="2" type="ORF">MT325_m523L</name>
</gene>
<evidence type="ECO:0000313" key="2">
    <source>
        <dbReference type="EMBL" id="ABT14077.1"/>
    </source>
</evidence>
<dbReference type="Proteomes" id="UP000246715">
    <property type="component" value="Segment"/>
</dbReference>
<proteinExistence type="predicted"/>
<keyword evidence="1" id="KW-0812">Transmembrane</keyword>
<protein>
    <submittedName>
        <fullName evidence="2">Uncharacterized protein m523L</fullName>
    </submittedName>
</protein>
<keyword evidence="1" id="KW-1133">Transmembrane helix</keyword>
<name>A7IUQ3_PBCVM</name>
<feature type="transmembrane region" description="Helical" evidence="1">
    <location>
        <begin position="27"/>
        <end position="49"/>
    </location>
</feature>
<evidence type="ECO:0000313" key="3">
    <source>
        <dbReference type="Proteomes" id="UP000246715"/>
    </source>
</evidence>
<sequence length="84" mass="9652">MVLWTLPTPIVFSHVKQGRLNPHAKHILIALDLLHMYVSIPMAFLFHFMQVIDQVLNISFAEKATLCVMFTPTDMMPPSPQFSR</sequence>
<dbReference type="EMBL" id="DQ491001">
    <property type="protein sequence ID" value="ABT14077.1"/>
    <property type="molecule type" value="Genomic_DNA"/>
</dbReference>
<reference evidence="2 3" key="1">
    <citation type="journal article" date="2007" name="Virology">
        <title>Sequence and annotation of the 314-kb MT325 and the 321-kb FR483 viruses that infect Chlorella Pbi.</title>
        <authorList>
            <person name="Fitzgerald L.A."/>
            <person name="Graves M.V."/>
            <person name="Li X."/>
            <person name="Feldblyum T."/>
            <person name="Hartigan J."/>
            <person name="Van Etten J.L."/>
        </authorList>
    </citation>
    <scope>NUCLEOTIDE SEQUENCE [LARGE SCALE GENOMIC DNA]</scope>
    <source>
        <strain evidence="2 3">MT325</strain>
    </source>
</reference>
<evidence type="ECO:0000256" key="1">
    <source>
        <dbReference type="SAM" id="Phobius"/>
    </source>
</evidence>